<keyword evidence="2" id="KW-1133">Transmembrane helix</keyword>
<organism evidence="3 4">
    <name type="scientific">Mycobacterium persicum</name>
    <dbReference type="NCBI Taxonomy" id="1487726"/>
    <lineage>
        <taxon>Bacteria</taxon>
        <taxon>Bacillati</taxon>
        <taxon>Actinomycetota</taxon>
        <taxon>Actinomycetes</taxon>
        <taxon>Mycobacteriales</taxon>
        <taxon>Mycobacteriaceae</taxon>
        <taxon>Mycobacterium</taxon>
    </lineage>
</organism>
<evidence type="ECO:0008006" key="5">
    <source>
        <dbReference type="Google" id="ProtNLM"/>
    </source>
</evidence>
<dbReference type="Proteomes" id="UP000271464">
    <property type="component" value="Unassembled WGS sequence"/>
</dbReference>
<name>A0ABY6RS88_9MYCO</name>
<evidence type="ECO:0000256" key="1">
    <source>
        <dbReference type="SAM" id="MobiDB-lite"/>
    </source>
</evidence>
<protein>
    <recommendedName>
        <fullName evidence="5">DUF2637 domain-containing protein</fullName>
    </recommendedName>
</protein>
<evidence type="ECO:0000256" key="2">
    <source>
        <dbReference type="SAM" id="Phobius"/>
    </source>
</evidence>
<feature type="region of interest" description="Disordered" evidence="1">
    <location>
        <begin position="192"/>
        <end position="227"/>
    </location>
</feature>
<accession>A0ABY6RS88</accession>
<evidence type="ECO:0000313" key="4">
    <source>
        <dbReference type="Proteomes" id="UP000271464"/>
    </source>
</evidence>
<sequence>MTDNIAGGETDSDRRTRRRAVGFFWVVLISASAASIAGNALHALVQADRVAPALAAAVATAPPLVNRNPTRTYWAALVMTLLLGVGAFRLSFDALCGLAIRSGIRPGLAWLWPLVVDVTIAQATVSLLALTRSQSRAVRAAATADIDVVATQASPAGPQAAAITAPGMPLRPVAAGCDARAAGLSPTRIALSGPSLHPSAPSNPERLSPRCCSATPMARSPARYQMR</sequence>
<dbReference type="EMBL" id="UPHM01000155">
    <property type="protein sequence ID" value="VBA32404.1"/>
    <property type="molecule type" value="Genomic_DNA"/>
</dbReference>
<dbReference type="RefSeq" id="WP_221036203.1">
    <property type="nucleotide sequence ID" value="NZ_UPHM01000155.1"/>
</dbReference>
<gene>
    <name evidence="3" type="ORF">LAUMK4_05745</name>
</gene>
<keyword evidence="2" id="KW-0472">Membrane</keyword>
<dbReference type="Pfam" id="PF10935">
    <property type="entry name" value="DUF2637"/>
    <property type="match status" value="1"/>
</dbReference>
<feature type="transmembrane region" description="Helical" evidence="2">
    <location>
        <begin position="73"/>
        <end position="90"/>
    </location>
</feature>
<feature type="transmembrane region" description="Helical" evidence="2">
    <location>
        <begin position="21"/>
        <end position="44"/>
    </location>
</feature>
<evidence type="ECO:0000313" key="3">
    <source>
        <dbReference type="EMBL" id="VBA32404.1"/>
    </source>
</evidence>
<dbReference type="InterPro" id="IPR021235">
    <property type="entry name" value="DUF2637"/>
</dbReference>
<keyword evidence="4" id="KW-1185">Reference proteome</keyword>
<keyword evidence="2" id="KW-0812">Transmembrane</keyword>
<reference evidence="3 4" key="1">
    <citation type="submission" date="2018-09" db="EMBL/GenBank/DDBJ databases">
        <authorList>
            <person name="Tagini F."/>
        </authorList>
    </citation>
    <scope>NUCLEOTIDE SEQUENCE [LARGE SCALE GENOMIC DNA]</scope>
    <source>
        <strain evidence="3 4">MK4</strain>
    </source>
</reference>
<proteinExistence type="predicted"/>
<comment type="caution">
    <text evidence="3">The sequence shown here is derived from an EMBL/GenBank/DDBJ whole genome shotgun (WGS) entry which is preliminary data.</text>
</comment>